<keyword evidence="6 13" id="KW-1133">Transmembrane helix</keyword>
<keyword evidence="3" id="KW-0716">Sensory transduction</keyword>
<dbReference type="GO" id="GO:0005549">
    <property type="term" value="F:odorant binding"/>
    <property type="evidence" value="ECO:0007669"/>
    <property type="project" value="TreeGrafter"/>
</dbReference>
<keyword evidence="5" id="KW-0552">Olfaction</keyword>
<evidence type="ECO:0000256" key="13">
    <source>
        <dbReference type="SAM" id="Phobius"/>
    </source>
</evidence>
<feature type="transmembrane region" description="Helical" evidence="13">
    <location>
        <begin position="598"/>
        <end position="620"/>
    </location>
</feature>
<dbReference type="GO" id="GO:0004984">
    <property type="term" value="F:olfactory receptor activity"/>
    <property type="evidence" value="ECO:0007669"/>
    <property type="project" value="InterPro"/>
</dbReference>
<evidence type="ECO:0000256" key="6">
    <source>
        <dbReference type="ARBA" id="ARBA00022989"/>
    </source>
</evidence>
<dbReference type="InterPro" id="IPR052921">
    <property type="entry name" value="GPCR1_Superfamily_Member"/>
</dbReference>
<dbReference type="Gene3D" id="1.20.1070.10">
    <property type="entry name" value="Rhodopsin 7-helix transmembrane proteins"/>
    <property type="match status" value="3"/>
</dbReference>
<dbReference type="SUPFAM" id="SSF81321">
    <property type="entry name" value="Family A G protein-coupled receptor-like"/>
    <property type="match status" value="3"/>
</dbReference>
<dbReference type="PROSITE" id="PS50262">
    <property type="entry name" value="G_PROTEIN_RECEP_F1_2"/>
    <property type="match status" value="3"/>
</dbReference>
<feature type="domain" description="G-protein coupled receptors family 1 profile" evidence="14">
    <location>
        <begin position="441"/>
        <end position="691"/>
    </location>
</feature>
<keyword evidence="4 13" id="KW-0812">Transmembrane</keyword>
<evidence type="ECO:0000256" key="9">
    <source>
        <dbReference type="ARBA" id="ARBA00023157"/>
    </source>
</evidence>
<keyword evidence="10 15" id="KW-0675">Receptor</keyword>
<reference evidence="15" key="1">
    <citation type="journal article" date="2023" name="Front. Mar. Sci.">
        <title>A new Merluccius polli reference genome to investigate the effects of global change in West African waters.</title>
        <authorList>
            <person name="Mateo J.L."/>
            <person name="Blanco-Fernandez C."/>
            <person name="Garcia-Vazquez E."/>
            <person name="Machado-Schiaffino G."/>
        </authorList>
    </citation>
    <scope>NUCLEOTIDE SEQUENCE</scope>
    <source>
        <strain evidence="15">C29</strain>
        <tissue evidence="15">Fin</tissue>
    </source>
</reference>
<gene>
    <name evidence="15" type="primary">OR52E8</name>
    <name evidence="15" type="ORF">N1851_024467</name>
</gene>
<feature type="transmembrane region" description="Helical" evidence="13">
    <location>
        <begin position="183"/>
        <end position="212"/>
    </location>
</feature>
<feature type="domain" description="G-protein coupled receptors family 1 profile" evidence="14">
    <location>
        <begin position="131"/>
        <end position="381"/>
    </location>
</feature>
<feature type="transmembrane region" description="Helical" evidence="13">
    <location>
        <begin position="714"/>
        <end position="735"/>
    </location>
</feature>
<evidence type="ECO:0000256" key="10">
    <source>
        <dbReference type="ARBA" id="ARBA00023170"/>
    </source>
</evidence>
<feature type="transmembrane region" description="Helical" evidence="13">
    <location>
        <begin position="364"/>
        <end position="383"/>
    </location>
</feature>
<dbReference type="PANTHER" id="PTHR26451">
    <property type="entry name" value="G_PROTEIN_RECEP_F1_2 DOMAIN-CONTAINING PROTEIN"/>
    <property type="match status" value="1"/>
</dbReference>
<evidence type="ECO:0000256" key="7">
    <source>
        <dbReference type="ARBA" id="ARBA00023040"/>
    </source>
</evidence>
<comment type="caution">
    <text evidence="15">The sequence shown here is derived from an EMBL/GenBank/DDBJ whole genome shotgun (WGS) entry which is preliminary data.</text>
</comment>
<feature type="transmembrane region" description="Helical" evidence="13">
    <location>
        <begin position="493"/>
        <end position="522"/>
    </location>
</feature>
<name>A0AA47NUF8_MERPO</name>
<dbReference type="GO" id="GO:0004930">
    <property type="term" value="F:G protein-coupled receptor activity"/>
    <property type="evidence" value="ECO:0007669"/>
    <property type="project" value="UniProtKB-KW"/>
</dbReference>
<evidence type="ECO:0000259" key="14">
    <source>
        <dbReference type="PROSITE" id="PS50262"/>
    </source>
</evidence>
<feature type="transmembrane region" description="Helical" evidence="13">
    <location>
        <begin position="117"/>
        <end position="141"/>
    </location>
</feature>
<sequence length="985" mass="110558">MPFHHILNLNLAWIVTPDYLGTQAKVKHAQTSEPDLGVPPNRLYIPGAVRSWLYDCYLLLLLLLLLPEAIREITNYQLQRVHWLGLCRCQIMENQTWSREILLLEGLKVTPQSSIPVFILLFLVYIFIMVSNIGLTVLISVERSLHQPMYLLSCNLNINDVFGATAILPRLISDIFTESAERYISYMGCAVQAFFFHLHIGTYLSVLMIMAFDRYVAICKPLQYSNIMTNKMVLKLSVFAWAVIIFMVGILIGLSVRLSRCRRMISNPFCDNASLFKLSCESVLINNIYGLGYTVVILGSSIGSTILTYLKITIACVTSKNRALNSRALQTCSTHLTLYLIMILSGLSSIALHRFPELSEQRKVASIVIMLVPPALNAVIYGLQIKQIRQKIVALFNKNKSMENQTWSGDILLLEGLKVTPQSSIPVFILLFLVYVFIMVSNIGLTVLISVERSLHQPMYLLSCNLNINDVFGATAILPRLISDIFTESAERYITYMGCVLQAFFFHLHIGTYLSVLMIMAFDRYIAICKPLQYSNIMTNKMVLKLSVFAWGVIILLVGILIGLTARLSRCRSMISNPFCDNASLFKLSCENVLINNIYGLGYTVVLLGSSLGSTMLTYLKIAMVCVTSKNRALNSRALQTCSTHLTVYLIMMISGFSFVALHRFPELSEQRKVASIVIMLVPPALNTVIYGLQIKQIRQKIGLKVTPQSSFSAFILLLLIYIFIMVSNIGLIALIGMERSLHQPMYLLFCNMSINDVFGASTIIPRLLSDIFILTKDRYITYIECVIQAFCAHFHAGTSHSVLMIMAFDRYVAICNPLRYATIMTNKMVLKLTLIAWFLAFGSVVILIGLNVRLSRCRRVILNPFCDNASLFKLSCDNIILNHIYGLGSSVVILGSSIGSITITYLKIVIVCLTSKNRVLNSRALQTCATHLTVYLIMLGSSFAPIVLHRFPQWSDNGKIASIMFHVVPPAFNAVIYGLQIKEM</sequence>
<feature type="transmembrane region" description="Helical" evidence="13">
    <location>
        <begin position="961"/>
        <end position="980"/>
    </location>
</feature>
<keyword evidence="7" id="KW-0297">G-protein coupled receptor</keyword>
<feature type="transmembrane region" description="Helical" evidence="13">
    <location>
        <begin position="288"/>
        <end position="310"/>
    </location>
</feature>
<organism evidence="15 16">
    <name type="scientific">Merluccius polli</name>
    <name type="common">Benguela hake</name>
    <name type="synonym">Merluccius cadenati</name>
    <dbReference type="NCBI Taxonomy" id="89951"/>
    <lineage>
        <taxon>Eukaryota</taxon>
        <taxon>Metazoa</taxon>
        <taxon>Chordata</taxon>
        <taxon>Craniata</taxon>
        <taxon>Vertebrata</taxon>
        <taxon>Euteleostomi</taxon>
        <taxon>Actinopterygii</taxon>
        <taxon>Neopterygii</taxon>
        <taxon>Teleostei</taxon>
        <taxon>Neoteleostei</taxon>
        <taxon>Acanthomorphata</taxon>
        <taxon>Zeiogadaria</taxon>
        <taxon>Gadariae</taxon>
        <taxon>Gadiformes</taxon>
        <taxon>Gadoidei</taxon>
        <taxon>Merlucciidae</taxon>
        <taxon>Merluccius</taxon>
    </lineage>
</organism>
<dbReference type="AlphaFoldDB" id="A0AA47NUF8"/>
<feature type="transmembrane region" description="Helical" evidence="13">
    <location>
        <begin position="331"/>
        <end position="352"/>
    </location>
</feature>
<dbReference type="Proteomes" id="UP001174136">
    <property type="component" value="Unassembled WGS sequence"/>
</dbReference>
<evidence type="ECO:0000256" key="11">
    <source>
        <dbReference type="ARBA" id="ARBA00023180"/>
    </source>
</evidence>
<keyword evidence="16" id="KW-1185">Reference proteome</keyword>
<dbReference type="InterPro" id="IPR000725">
    <property type="entry name" value="Olfact_rcpt"/>
</dbReference>
<evidence type="ECO:0000256" key="8">
    <source>
        <dbReference type="ARBA" id="ARBA00023136"/>
    </source>
</evidence>
<dbReference type="PANTHER" id="PTHR26451:SF109">
    <property type="entry name" value="ODORANT RECEPTOR-RELATED"/>
    <property type="match status" value="1"/>
</dbReference>
<dbReference type="EMBL" id="JAOPHQ010004556">
    <property type="protein sequence ID" value="KAK0138991.1"/>
    <property type="molecule type" value="Genomic_DNA"/>
</dbReference>
<keyword evidence="2" id="KW-1003">Cell membrane</keyword>
<proteinExistence type="predicted"/>
<dbReference type="GO" id="GO:0005886">
    <property type="term" value="C:plasma membrane"/>
    <property type="evidence" value="ECO:0007669"/>
    <property type="project" value="UniProtKB-SubCell"/>
</dbReference>
<evidence type="ECO:0000256" key="1">
    <source>
        <dbReference type="ARBA" id="ARBA00004651"/>
    </source>
</evidence>
<comment type="subcellular location">
    <subcellularLocation>
        <location evidence="1">Cell membrane</location>
        <topology evidence="1">Multi-pass membrane protein</topology>
    </subcellularLocation>
</comment>
<dbReference type="Pfam" id="PF13853">
    <property type="entry name" value="7tm_4"/>
    <property type="match status" value="3"/>
</dbReference>
<feature type="transmembrane region" description="Helical" evidence="13">
    <location>
        <begin position="233"/>
        <end position="254"/>
    </location>
</feature>
<evidence type="ECO:0000256" key="5">
    <source>
        <dbReference type="ARBA" id="ARBA00022725"/>
    </source>
</evidence>
<keyword evidence="8 13" id="KW-0472">Membrane</keyword>
<feature type="transmembrane region" description="Helical" evidence="13">
    <location>
        <begin position="543"/>
        <end position="564"/>
    </location>
</feature>
<accession>A0AA47NUF8</accession>
<evidence type="ECO:0000313" key="15">
    <source>
        <dbReference type="EMBL" id="KAK0138991.1"/>
    </source>
</evidence>
<dbReference type="PRINTS" id="PR00245">
    <property type="entry name" value="OLFACTORYR"/>
</dbReference>
<feature type="transmembrane region" description="Helical" evidence="13">
    <location>
        <begin position="830"/>
        <end position="851"/>
    </location>
</feature>
<keyword evidence="11" id="KW-0325">Glycoprotein</keyword>
<feature type="transmembrane region" description="Helical" evidence="13">
    <location>
        <begin position="926"/>
        <end position="949"/>
    </location>
</feature>
<dbReference type="FunFam" id="1.20.1070.10:FF:000024">
    <property type="entry name" value="Olfactory receptor"/>
    <property type="match status" value="3"/>
</dbReference>
<keyword evidence="9" id="KW-1015">Disulfide bond</keyword>
<dbReference type="InterPro" id="IPR017452">
    <property type="entry name" value="GPCR_Rhodpsn_7TM"/>
</dbReference>
<feature type="transmembrane region" description="Helical" evidence="13">
    <location>
        <begin position="641"/>
        <end position="662"/>
    </location>
</feature>
<protein>
    <submittedName>
        <fullName evidence="15">Olfactory receptor 52E8</fullName>
    </submittedName>
</protein>
<feature type="transmembrane region" description="Helical" evidence="13">
    <location>
        <begin position="674"/>
        <end position="693"/>
    </location>
</feature>
<feature type="transmembrane region" description="Helical" evidence="13">
    <location>
        <begin position="892"/>
        <end position="914"/>
    </location>
</feature>
<feature type="transmembrane region" description="Helical" evidence="13">
    <location>
        <begin position="52"/>
        <end position="70"/>
    </location>
</feature>
<evidence type="ECO:0000256" key="4">
    <source>
        <dbReference type="ARBA" id="ARBA00022692"/>
    </source>
</evidence>
<feature type="domain" description="G-protein coupled receptors family 1 profile" evidence="14">
    <location>
        <begin position="728"/>
        <end position="978"/>
    </location>
</feature>
<evidence type="ECO:0000313" key="16">
    <source>
        <dbReference type="Proteomes" id="UP001174136"/>
    </source>
</evidence>
<evidence type="ECO:0000256" key="12">
    <source>
        <dbReference type="ARBA" id="ARBA00023224"/>
    </source>
</evidence>
<evidence type="ECO:0000256" key="2">
    <source>
        <dbReference type="ARBA" id="ARBA00022475"/>
    </source>
</evidence>
<keyword evidence="12" id="KW-0807">Transducer</keyword>
<feature type="transmembrane region" description="Helical" evidence="13">
    <location>
        <begin position="427"/>
        <end position="451"/>
    </location>
</feature>
<evidence type="ECO:0000256" key="3">
    <source>
        <dbReference type="ARBA" id="ARBA00022606"/>
    </source>
</evidence>